<dbReference type="NCBIfam" id="TIGR03348">
    <property type="entry name" value="VI_IcmF"/>
    <property type="match status" value="1"/>
</dbReference>
<proteinExistence type="predicted"/>
<dbReference type="InterPro" id="IPR025743">
    <property type="entry name" value="TssM1_N"/>
</dbReference>
<feature type="transmembrane region" description="Helical" evidence="1">
    <location>
        <begin position="430"/>
        <end position="456"/>
    </location>
</feature>
<dbReference type="Pfam" id="PF06744">
    <property type="entry name" value="IcmF_C"/>
    <property type="match status" value="1"/>
</dbReference>
<evidence type="ECO:0000259" key="3">
    <source>
        <dbReference type="Pfam" id="PF06761"/>
    </source>
</evidence>
<dbReference type="CDD" id="cd00882">
    <property type="entry name" value="Ras_like_GTPase"/>
    <property type="match status" value="1"/>
</dbReference>
<dbReference type="OrthoDB" id="9758229at2"/>
<feature type="transmembrane region" description="Helical" evidence="1">
    <location>
        <begin position="37"/>
        <end position="63"/>
    </location>
</feature>
<dbReference type="InterPro" id="IPR053156">
    <property type="entry name" value="T6SS_TssM-like"/>
</dbReference>
<dbReference type="InterPro" id="IPR009612">
    <property type="entry name" value="IcmF-rel"/>
</dbReference>
<organism evidence="5 6">
    <name type="scientific">Ascidiaceihabitans donghaensis</name>
    <dbReference type="NCBI Taxonomy" id="1510460"/>
    <lineage>
        <taxon>Bacteria</taxon>
        <taxon>Pseudomonadati</taxon>
        <taxon>Pseudomonadota</taxon>
        <taxon>Alphaproteobacteria</taxon>
        <taxon>Rhodobacterales</taxon>
        <taxon>Paracoccaceae</taxon>
        <taxon>Ascidiaceihabitans</taxon>
    </lineage>
</organism>
<reference evidence="5 6" key="1">
    <citation type="submission" date="2018-03" db="EMBL/GenBank/DDBJ databases">
        <authorList>
            <person name="Keele B.F."/>
        </authorList>
    </citation>
    <scope>NUCLEOTIDE SEQUENCE [LARGE SCALE GENOMIC DNA]</scope>
    <source>
        <strain evidence="5 6">CECT 8599</strain>
    </source>
</reference>
<evidence type="ECO:0000256" key="1">
    <source>
        <dbReference type="SAM" id="Phobius"/>
    </source>
</evidence>
<sequence length="1209" mass="133180">MPKLKLAERPWLRTTLLVFCFLALIVAIWVIPPMTPILFIATVWFRLLIIGILVAVFGTIWFIRWRRRKKAADLLEDAIMPEEPTGDGAVLAERMQGALATLKKSGGSTYLYDLPWYVIIGPPGAGKTTALVNSGIEFPLAGDAAAGLEGFGGTRFCDWWFAEDAIMIDTAGRYTTQDSDAAADEASWQSFLDLLKKSRPNQPINGVILAFSVEDMMTANEETLARHAETVRARLAEVHETLKIDFPVYVLFTKADLISGFREFFSSFSMARRNGVWGVTFQTKDRKALTHEGVADEFDALVARMSDEVIDRLTEEPDGIARISIFGLPGQMALMRDNVSEFLRRVFEPTRYKTNAMLRGFYFTSGTQEGTPIDQVLGAMSRIGEGGGGFASSFMSGKGKSFFIHDLLKKVIFEERDWVSHDRKAIRRTAIFRGLAIGTIVLGTLGLLGALGYSYWQNASLVEIAEKEADTYEREAVTEINRELIGDIQLDPILPFLNDIRDMPAGYGDSEDATVWEGLGLGQRNRLQAAAEKSYSDALEKMLRPRMMLALEQQMPYIINSGETTEIYRALKVYMSLGGQGKGDNDEAIKSYFDQLWRAAFQGRDGINTRDQLNDHLTAMLELDDARGLLVSTDGKTVTTARAAIVQLPIVDQAYALVMDGAKGAGLRDWVLTERTGSTSSLVFEAKDGSDLSALKVDGIFTYEGFWSYFFPQLEVVAQRLRDDQWVLGEESDDEGQRTEIDDQINRLDRALQERYRADFKKAWDGLFDNLALASMAADKPRYNALGAAASASASPILMLVREVDAETKLTREFEGMEGLTPEMLAGGAALNTDAGSVGASVSNSVIGRVRSRSSGVQRILMDAVLGKGGGAGGAIIGGGGGGGDSITRPIERIEEEFVMWHELLEGPSGQRAIDAVLGNLGQVWNNLRLSVSNPGQSAVMMPQLLSNLTQYNSQMPPTLAGLINEAESDFQKGASDANLATMNRALTDQITFFCRQTITSSYPFANAQRSVSMDNFTKFFGPGGDMDSFFATYLNEHVERTSEGLRYVQDRPLASRLSTSTLRQFERAERIRQAFFAGGTAPQVEITVAHVDSHPTIDSAKLTINDMEIPTVRGDSPKTVVWPGPGKATVLELTPTLDRDSGLQLRGSSWTFIEFLRSASARNQRGDTLRATYTIGGRNITYDFTINAIANPFTMRELRDFKCPASLD</sequence>
<dbReference type="Pfam" id="PF14331">
    <property type="entry name" value="IcmF-related_N"/>
    <property type="match status" value="1"/>
</dbReference>
<dbReference type="AlphaFoldDB" id="A0A2R8BPI9"/>
<dbReference type="PANTHER" id="PTHR36153">
    <property type="entry name" value="INNER MEMBRANE PROTEIN-RELATED"/>
    <property type="match status" value="1"/>
</dbReference>
<keyword evidence="1" id="KW-0812">Transmembrane</keyword>
<feature type="transmembrane region" description="Helical" evidence="1">
    <location>
        <begin position="12"/>
        <end position="31"/>
    </location>
</feature>
<dbReference type="InterPro" id="IPR027417">
    <property type="entry name" value="P-loop_NTPase"/>
</dbReference>
<dbReference type="Proteomes" id="UP000244880">
    <property type="component" value="Unassembled WGS sequence"/>
</dbReference>
<feature type="domain" description="Type VI secretion system IcmF C-terminal" evidence="2">
    <location>
        <begin position="1095"/>
        <end position="1188"/>
    </location>
</feature>
<gene>
    <name evidence="5" type="ORF">ASD8599_03983</name>
</gene>
<dbReference type="RefSeq" id="WP_108830460.1">
    <property type="nucleotide sequence ID" value="NZ_OMOR01000003.1"/>
</dbReference>
<evidence type="ECO:0000313" key="5">
    <source>
        <dbReference type="EMBL" id="SPH27517.1"/>
    </source>
</evidence>
<dbReference type="Pfam" id="PF06761">
    <property type="entry name" value="IcmF-related"/>
    <property type="match status" value="1"/>
</dbReference>
<keyword evidence="1" id="KW-0472">Membrane</keyword>
<evidence type="ECO:0000313" key="6">
    <source>
        <dbReference type="Proteomes" id="UP000244880"/>
    </source>
</evidence>
<dbReference type="SUPFAM" id="SSF52540">
    <property type="entry name" value="P-loop containing nucleoside triphosphate hydrolases"/>
    <property type="match status" value="1"/>
</dbReference>
<accession>A0A2R8BPI9</accession>
<keyword evidence="1" id="KW-1133">Transmembrane helix</keyword>
<evidence type="ECO:0008006" key="7">
    <source>
        <dbReference type="Google" id="ProtNLM"/>
    </source>
</evidence>
<dbReference type="PANTHER" id="PTHR36153:SF1">
    <property type="entry name" value="TYPE VI SECRETION SYSTEM COMPONENT TSSM1"/>
    <property type="match status" value="1"/>
</dbReference>
<dbReference type="InterPro" id="IPR017731">
    <property type="entry name" value="TssM1-like"/>
</dbReference>
<keyword evidence="6" id="KW-1185">Reference proteome</keyword>
<feature type="domain" description="Type VI secretion system component TssM1 N-terminal" evidence="4">
    <location>
        <begin position="183"/>
        <end position="437"/>
    </location>
</feature>
<name>A0A2R8BPI9_9RHOB</name>
<evidence type="ECO:0000259" key="2">
    <source>
        <dbReference type="Pfam" id="PF06744"/>
    </source>
</evidence>
<protein>
    <recommendedName>
        <fullName evidence="7">Type VI secretion system protein ImpL</fullName>
    </recommendedName>
</protein>
<dbReference type="EMBL" id="OMOR01000003">
    <property type="protein sequence ID" value="SPH27517.1"/>
    <property type="molecule type" value="Genomic_DNA"/>
</dbReference>
<dbReference type="InterPro" id="IPR010623">
    <property type="entry name" value="IcmF_C"/>
</dbReference>
<feature type="domain" description="IcmF-related" evidence="3">
    <location>
        <begin position="494"/>
        <end position="808"/>
    </location>
</feature>
<evidence type="ECO:0000259" key="4">
    <source>
        <dbReference type="Pfam" id="PF14331"/>
    </source>
</evidence>